<name>A0A7C2JZC3_9PLAN</name>
<protein>
    <recommendedName>
        <fullName evidence="1">Suppressor of fused-like domain-containing protein</fullName>
    </recommendedName>
</protein>
<dbReference type="Pfam" id="PF05076">
    <property type="entry name" value="SUFU"/>
    <property type="match status" value="1"/>
</dbReference>
<feature type="domain" description="Suppressor of fused-like" evidence="1">
    <location>
        <begin position="84"/>
        <end position="185"/>
    </location>
</feature>
<dbReference type="AlphaFoldDB" id="A0A7C2JZC3"/>
<dbReference type="SUPFAM" id="SSF103359">
    <property type="entry name" value="Suppressor of Fused, N-terminal domain"/>
    <property type="match status" value="1"/>
</dbReference>
<evidence type="ECO:0000259" key="1">
    <source>
        <dbReference type="Pfam" id="PF05076"/>
    </source>
</evidence>
<dbReference type="EMBL" id="DSOK01000220">
    <property type="protein sequence ID" value="HEN15300.1"/>
    <property type="molecule type" value="Genomic_DNA"/>
</dbReference>
<dbReference type="InterPro" id="IPR020941">
    <property type="entry name" value="SUFU-like_domain"/>
</dbReference>
<accession>A0A7C2JZC3</accession>
<evidence type="ECO:0000313" key="2">
    <source>
        <dbReference type="EMBL" id="HEN15300.1"/>
    </source>
</evidence>
<proteinExistence type="predicted"/>
<organism evidence="2">
    <name type="scientific">Schlesneria paludicola</name>
    <dbReference type="NCBI Taxonomy" id="360056"/>
    <lineage>
        <taxon>Bacteria</taxon>
        <taxon>Pseudomonadati</taxon>
        <taxon>Planctomycetota</taxon>
        <taxon>Planctomycetia</taxon>
        <taxon>Planctomycetales</taxon>
        <taxon>Planctomycetaceae</taxon>
        <taxon>Schlesneria</taxon>
    </lineage>
</organism>
<gene>
    <name evidence="2" type="ORF">ENQ76_07515</name>
</gene>
<sequence length="193" mass="21028">MEEGTVWPFGRKPKPKTEADWKALWQARQTALESVLGPADDGVFHSPIPFELGGNADVLVFRHHVDGVVYCTADLIGDNSSRPNKNGQYELVIATDDDSDWAPGLISSLARYTTNAVLNPWDTMDIGPALPQPTRVTAFLYVPYANLTVLEKRANLLLCLGITAAELKVRQKQGGPAVIEARKAAGTYPLTVL</sequence>
<reference evidence="2" key="1">
    <citation type="journal article" date="2020" name="mSystems">
        <title>Genome- and Community-Level Interaction Insights into Carbon Utilization and Element Cycling Functions of Hydrothermarchaeota in Hydrothermal Sediment.</title>
        <authorList>
            <person name="Zhou Z."/>
            <person name="Liu Y."/>
            <person name="Xu W."/>
            <person name="Pan J."/>
            <person name="Luo Z.H."/>
            <person name="Li M."/>
        </authorList>
    </citation>
    <scope>NUCLEOTIDE SEQUENCE [LARGE SCALE GENOMIC DNA]</scope>
    <source>
        <strain evidence="2">SpSt-339</strain>
    </source>
</reference>
<dbReference type="InterPro" id="IPR037181">
    <property type="entry name" value="SUFU_N"/>
</dbReference>
<comment type="caution">
    <text evidence="2">The sequence shown here is derived from an EMBL/GenBank/DDBJ whole genome shotgun (WGS) entry which is preliminary data.</text>
</comment>